<evidence type="ECO:0000256" key="6">
    <source>
        <dbReference type="SAM" id="MobiDB-lite"/>
    </source>
</evidence>
<accession>A0A1Y2BQ31</accession>
<dbReference type="GO" id="GO:0008270">
    <property type="term" value="F:zinc ion binding"/>
    <property type="evidence" value="ECO:0007669"/>
    <property type="project" value="UniProtKB-KW"/>
</dbReference>
<keyword evidence="1" id="KW-0343">GTPase activation</keyword>
<dbReference type="SMART" id="SM00105">
    <property type="entry name" value="ArfGap"/>
    <property type="match status" value="1"/>
</dbReference>
<feature type="compositionally biased region" description="Polar residues" evidence="6">
    <location>
        <begin position="203"/>
        <end position="220"/>
    </location>
</feature>
<dbReference type="InterPro" id="IPR037278">
    <property type="entry name" value="ARFGAP/RecO"/>
</dbReference>
<dbReference type="PANTHER" id="PTHR45705">
    <property type="entry name" value="FI20236P1"/>
    <property type="match status" value="1"/>
</dbReference>
<evidence type="ECO:0000256" key="2">
    <source>
        <dbReference type="ARBA" id="ARBA00022723"/>
    </source>
</evidence>
<sequence>MSTRHERMNNKSLNEQHSKILKELMQRADNRRCVDCRKKDPRWASWNLGVFMCIRCSGVHRSIGTHITKVKSADLDAWTPEQIASMVKWGNAKANAYWEGGLAPGFEGPPEANIDQWIREKYDGKRFAARGPIPDPDTIPLPAGIAPVSSGQPAGCSTATSRPVATFAQFPASQQTQQVPQQQQQQQQPAKNASQDLFDIFQGPSTSSVPNSFSGSTLPSTGAAAPSTLDFKSNIMSLYSTPQSQQAQPQQQTQQPQQSFQFPQQSTQQQQQPQLAGFQFFSTATPQPQPQFANFASFPSSSIAPGLSTPLQPALGSALLPGAAPKPAVGGIPDFMGLGGGVSQNQNLNQRGSFQSGQSNNDKDMWGEFQ</sequence>
<keyword evidence="4" id="KW-0862">Zinc</keyword>
<keyword evidence="2" id="KW-0479">Metal-binding</keyword>
<dbReference type="GO" id="GO:0005096">
    <property type="term" value="F:GTPase activator activity"/>
    <property type="evidence" value="ECO:0007669"/>
    <property type="project" value="UniProtKB-KW"/>
</dbReference>
<evidence type="ECO:0000256" key="5">
    <source>
        <dbReference type="PROSITE-ProRule" id="PRU00288"/>
    </source>
</evidence>
<dbReference type="SUPFAM" id="SSF57863">
    <property type="entry name" value="ArfGap/RecO-like zinc finger"/>
    <property type="match status" value="1"/>
</dbReference>
<dbReference type="GO" id="GO:0005737">
    <property type="term" value="C:cytoplasm"/>
    <property type="evidence" value="ECO:0007669"/>
    <property type="project" value="TreeGrafter"/>
</dbReference>
<dbReference type="PROSITE" id="PS50115">
    <property type="entry name" value="ARFGAP"/>
    <property type="match status" value="1"/>
</dbReference>
<evidence type="ECO:0000256" key="3">
    <source>
        <dbReference type="ARBA" id="ARBA00022771"/>
    </source>
</evidence>
<organism evidence="8 9">
    <name type="scientific">Rhizoclosmatium globosum</name>
    <dbReference type="NCBI Taxonomy" id="329046"/>
    <lineage>
        <taxon>Eukaryota</taxon>
        <taxon>Fungi</taxon>
        <taxon>Fungi incertae sedis</taxon>
        <taxon>Chytridiomycota</taxon>
        <taxon>Chytridiomycota incertae sedis</taxon>
        <taxon>Chytridiomycetes</taxon>
        <taxon>Chytridiales</taxon>
        <taxon>Chytriomycetaceae</taxon>
        <taxon>Rhizoclosmatium</taxon>
    </lineage>
</organism>
<feature type="compositionally biased region" description="Basic and acidic residues" evidence="6">
    <location>
        <begin position="361"/>
        <end position="370"/>
    </location>
</feature>
<reference evidence="8 9" key="1">
    <citation type="submission" date="2016-07" db="EMBL/GenBank/DDBJ databases">
        <title>Pervasive Adenine N6-methylation of Active Genes in Fungi.</title>
        <authorList>
            <consortium name="DOE Joint Genome Institute"/>
            <person name="Mondo S.J."/>
            <person name="Dannebaum R.O."/>
            <person name="Kuo R.C."/>
            <person name="Labutti K."/>
            <person name="Haridas S."/>
            <person name="Kuo A."/>
            <person name="Salamov A."/>
            <person name="Ahrendt S.R."/>
            <person name="Lipzen A."/>
            <person name="Sullivan W."/>
            <person name="Andreopoulos W.B."/>
            <person name="Clum A."/>
            <person name="Lindquist E."/>
            <person name="Daum C."/>
            <person name="Ramamoorthy G.K."/>
            <person name="Gryganskyi A."/>
            <person name="Culley D."/>
            <person name="Magnuson J.K."/>
            <person name="James T.Y."/>
            <person name="O'Malley M.A."/>
            <person name="Stajich J.E."/>
            <person name="Spatafora J.W."/>
            <person name="Visel A."/>
            <person name="Grigoriev I.V."/>
        </authorList>
    </citation>
    <scope>NUCLEOTIDE SEQUENCE [LARGE SCALE GENOMIC DNA]</scope>
    <source>
        <strain evidence="8 9">JEL800</strain>
    </source>
</reference>
<protein>
    <submittedName>
        <fullName evidence="8">ArfGap-domain-containing protein</fullName>
    </submittedName>
</protein>
<feature type="region of interest" description="Disordered" evidence="6">
    <location>
        <begin position="338"/>
        <end position="370"/>
    </location>
</feature>
<dbReference type="PANTHER" id="PTHR45705:SF1">
    <property type="entry name" value="FI20236P1"/>
    <property type="match status" value="1"/>
</dbReference>
<evidence type="ECO:0000313" key="9">
    <source>
        <dbReference type="Proteomes" id="UP000193642"/>
    </source>
</evidence>
<dbReference type="Pfam" id="PF01412">
    <property type="entry name" value="ArfGap"/>
    <property type="match status" value="1"/>
</dbReference>
<feature type="compositionally biased region" description="Polar residues" evidence="6">
    <location>
        <begin position="149"/>
        <end position="159"/>
    </location>
</feature>
<dbReference type="InterPro" id="IPR001164">
    <property type="entry name" value="ArfGAP_dom"/>
</dbReference>
<feature type="compositionally biased region" description="Low complexity" evidence="6">
    <location>
        <begin position="171"/>
        <end position="190"/>
    </location>
</feature>
<feature type="region of interest" description="Disordered" evidence="6">
    <location>
        <begin position="171"/>
        <end position="225"/>
    </location>
</feature>
<dbReference type="OrthoDB" id="10266696at2759"/>
<feature type="compositionally biased region" description="Polar residues" evidence="6">
    <location>
        <begin position="343"/>
        <end position="360"/>
    </location>
</feature>
<keyword evidence="3 5" id="KW-0863">Zinc-finger</keyword>
<dbReference type="PRINTS" id="PR00405">
    <property type="entry name" value="REVINTRACTNG"/>
</dbReference>
<dbReference type="Gene3D" id="1.10.220.150">
    <property type="entry name" value="Arf GTPase activating protein"/>
    <property type="match status" value="1"/>
</dbReference>
<gene>
    <name evidence="8" type="ORF">BCR33DRAFT_683294</name>
</gene>
<feature type="region of interest" description="Disordered" evidence="6">
    <location>
        <begin position="128"/>
        <end position="159"/>
    </location>
</feature>
<dbReference type="InterPro" id="IPR038508">
    <property type="entry name" value="ArfGAP_dom_sf"/>
</dbReference>
<dbReference type="EMBL" id="MCGO01000053">
    <property type="protein sequence ID" value="ORY36861.1"/>
    <property type="molecule type" value="Genomic_DNA"/>
</dbReference>
<keyword evidence="9" id="KW-1185">Reference proteome</keyword>
<evidence type="ECO:0000259" key="7">
    <source>
        <dbReference type="PROSITE" id="PS50115"/>
    </source>
</evidence>
<proteinExistence type="predicted"/>
<feature type="region of interest" description="Disordered" evidence="6">
    <location>
        <begin position="240"/>
        <end position="274"/>
    </location>
</feature>
<dbReference type="STRING" id="329046.A0A1Y2BQ31"/>
<dbReference type="Proteomes" id="UP000193642">
    <property type="component" value="Unassembled WGS sequence"/>
</dbReference>
<dbReference type="FunFam" id="1.10.220.150:FF:000009">
    <property type="entry name" value="stromal membrane-associated protein 1 isoform X1"/>
    <property type="match status" value="1"/>
</dbReference>
<evidence type="ECO:0000313" key="8">
    <source>
        <dbReference type="EMBL" id="ORY36861.1"/>
    </source>
</evidence>
<dbReference type="AlphaFoldDB" id="A0A1Y2BQ31"/>
<evidence type="ECO:0000256" key="4">
    <source>
        <dbReference type="ARBA" id="ARBA00022833"/>
    </source>
</evidence>
<name>A0A1Y2BQ31_9FUNG</name>
<evidence type="ECO:0000256" key="1">
    <source>
        <dbReference type="ARBA" id="ARBA00022468"/>
    </source>
</evidence>
<feature type="domain" description="Arf-GAP" evidence="7">
    <location>
        <begin position="18"/>
        <end position="127"/>
    </location>
</feature>
<dbReference type="InterPro" id="IPR051718">
    <property type="entry name" value="ARF_GTPase-activating"/>
</dbReference>
<dbReference type="CDD" id="cd08204">
    <property type="entry name" value="ArfGap"/>
    <property type="match status" value="1"/>
</dbReference>
<comment type="caution">
    <text evidence="8">The sequence shown here is derived from an EMBL/GenBank/DDBJ whole genome shotgun (WGS) entry which is preliminary data.</text>
</comment>